<dbReference type="Gene3D" id="3.30.200.20">
    <property type="entry name" value="Phosphorylase Kinase, domain 1"/>
    <property type="match status" value="1"/>
</dbReference>
<comment type="caution">
    <text evidence="26">The sequence shown here is derived from an EMBL/GenBank/DDBJ whole genome shotgun (WGS) entry which is preliminary data.</text>
</comment>
<comment type="catalytic activity">
    <reaction evidence="19">
        <text>tricosanoyl-CoA + oxidized [electron-transfer flavoprotein] + H(+) = (2E)-tricosenoyl-CoA + reduced [electron-transfer flavoprotein]</text>
        <dbReference type="Rhea" id="RHEA:48220"/>
        <dbReference type="Rhea" id="RHEA-COMP:10685"/>
        <dbReference type="Rhea" id="RHEA-COMP:10686"/>
        <dbReference type="ChEBI" id="CHEBI:15378"/>
        <dbReference type="ChEBI" id="CHEBI:57692"/>
        <dbReference type="ChEBI" id="CHEBI:58307"/>
        <dbReference type="ChEBI" id="CHEBI:90118"/>
        <dbReference type="ChEBI" id="CHEBI:90119"/>
    </reaction>
    <physiologicalReaction direction="left-to-right" evidence="19">
        <dbReference type="Rhea" id="RHEA:48221"/>
    </physiologicalReaction>
</comment>
<evidence type="ECO:0000256" key="4">
    <source>
        <dbReference type="ARBA" id="ARBA00005005"/>
    </source>
</evidence>
<accession>A0AAD8LCR9</accession>
<dbReference type="Gene3D" id="1.10.540.10">
    <property type="entry name" value="Acyl-CoA dehydrogenase/oxidase, N-terminal domain"/>
    <property type="match status" value="1"/>
</dbReference>
<evidence type="ECO:0000259" key="22">
    <source>
        <dbReference type="Pfam" id="PF00441"/>
    </source>
</evidence>
<comment type="catalytic activity">
    <reaction evidence="17">
        <text>docosanoyl-CoA + oxidized [electron-transfer flavoprotein] + H(+) = (2E)-docosenoyl-CoA + reduced [electron-transfer flavoprotein]</text>
        <dbReference type="Rhea" id="RHEA:47228"/>
        <dbReference type="Rhea" id="RHEA-COMP:10685"/>
        <dbReference type="Rhea" id="RHEA-COMP:10686"/>
        <dbReference type="ChEBI" id="CHEBI:15378"/>
        <dbReference type="ChEBI" id="CHEBI:57692"/>
        <dbReference type="ChEBI" id="CHEBI:58307"/>
        <dbReference type="ChEBI" id="CHEBI:65059"/>
        <dbReference type="ChEBI" id="CHEBI:74692"/>
    </reaction>
    <physiologicalReaction direction="left-to-right" evidence="17">
        <dbReference type="Rhea" id="RHEA:47229"/>
    </physiologicalReaction>
</comment>
<dbReference type="InterPro" id="IPR013786">
    <property type="entry name" value="AcylCoA_DH/ox_N"/>
</dbReference>
<evidence type="ECO:0000256" key="9">
    <source>
        <dbReference type="ARBA" id="ARBA00022832"/>
    </source>
</evidence>
<dbReference type="InterPro" id="IPR037069">
    <property type="entry name" value="AcylCoA_DH/ox_N_sf"/>
</dbReference>
<evidence type="ECO:0000256" key="13">
    <source>
        <dbReference type="ARBA" id="ARBA00023140"/>
    </source>
</evidence>
<feature type="domain" description="Aminoglycoside phosphotransferase" evidence="23">
    <location>
        <begin position="204"/>
        <end position="435"/>
    </location>
</feature>
<dbReference type="Pfam" id="PF02771">
    <property type="entry name" value="Acyl-CoA_dh_N"/>
    <property type="match status" value="1"/>
</dbReference>
<evidence type="ECO:0000256" key="15">
    <source>
        <dbReference type="ARBA" id="ARBA00046026"/>
    </source>
</evidence>
<dbReference type="Pfam" id="PF01636">
    <property type="entry name" value="APH"/>
    <property type="match status" value="1"/>
</dbReference>
<evidence type="ECO:0000256" key="18">
    <source>
        <dbReference type="ARBA" id="ARBA00048086"/>
    </source>
</evidence>
<dbReference type="EMBL" id="JAUHHV010000001">
    <property type="protein sequence ID" value="KAK1438414.1"/>
    <property type="molecule type" value="Genomic_DNA"/>
</dbReference>
<keyword evidence="10" id="KW-0560">Oxidoreductase</keyword>
<protein>
    <recommendedName>
        <fullName evidence="14">Acyl-CoA dehydrogenase family member 11</fullName>
    </recommendedName>
</protein>
<dbReference type="InterPro" id="IPR041726">
    <property type="entry name" value="ACAD10_11_N"/>
</dbReference>
<feature type="domain" description="Acyl-CoA dehydrogenase/oxidase N-terminal" evidence="25">
    <location>
        <begin position="649"/>
        <end position="717"/>
    </location>
</feature>
<dbReference type="InterPro" id="IPR009100">
    <property type="entry name" value="AcylCoA_DH/oxidase_NM_dom_sf"/>
</dbReference>
<evidence type="ECO:0000259" key="24">
    <source>
        <dbReference type="Pfam" id="PF02770"/>
    </source>
</evidence>
<name>A0AAD8LCR9_TARER</name>
<keyword evidence="13" id="KW-0576">Peroxisome</keyword>
<comment type="catalytic activity">
    <reaction evidence="21">
        <text>eicosanoyl-CoA + oxidized [electron-transfer flavoprotein] + H(+) = (2E)-eicosenoyl-CoA + reduced [electron-transfer flavoprotein]</text>
        <dbReference type="Rhea" id="RHEA:47236"/>
        <dbReference type="Rhea" id="RHEA-COMP:10685"/>
        <dbReference type="Rhea" id="RHEA-COMP:10686"/>
        <dbReference type="ChEBI" id="CHEBI:15378"/>
        <dbReference type="ChEBI" id="CHEBI:57380"/>
        <dbReference type="ChEBI" id="CHEBI:57692"/>
        <dbReference type="ChEBI" id="CHEBI:58307"/>
        <dbReference type="ChEBI" id="CHEBI:74691"/>
    </reaction>
    <physiologicalReaction direction="left-to-right" evidence="21">
        <dbReference type="Rhea" id="RHEA:47237"/>
    </physiologicalReaction>
</comment>
<feature type="domain" description="Acyl-CoA dehydrogenase/oxidase C-terminal" evidence="22">
    <location>
        <begin position="835"/>
        <end position="983"/>
    </location>
</feature>
<reference evidence="26" key="1">
    <citation type="journal article" date="2023" name="bioRxiv">
        <title>Improved chromosome-level genome assembly for marigold (Tagetes erecta).</title>
        <authorList>
            <person name="Jiang F."/>
            <person name="Yuan L."/>
            <person name="Wang S."/>
            <person name="Wang H."/>
            <person name="Xu D."/>
            <person name="Wang A."/>
            <person name="Fan W."/>
        </authorList>
    </citation>
    <scope>NUCLEOTIDE SEQUENCE</scope>
    <source>
        <strain evidence="26">WSJ</strain>
        <tissue evidence="26">Leaf</tissue>
    </source>
</reference>
<dbReference type="Gene3D" id="1.20.140.10">
    <property type="entry name" value="Butyryl-CoA Dehydrogenase, subunit A, domain 3"/>
    <property type="match status" value="1"/>
</dbReference>
<dbReference type="CDD" id="cd05154">
    <property type="entry name" value="ACAD10_11_N-like"/>
    <property type="match status" value="1"/>
</dbReference>
<sequence length="991" mass="109954">MLAAWRGLTVWGHFKVGPAGLASHEIGNICSSIACFQVAIFIATVRVIQNPELPSSIQNKFFQSSKVTLIESSADALSILDLKYQSCTVFREFIGSVFGFFVVTIVGDFTDAIDGSYETVNWLSYREELRSKQHILKSIPFVIPKAQSFISYIHSCFFSCVMALRTGELVGEVNSAHQFDTDALFRYCSLHVEGFPVSSSKFSVSQFGHGQSNPTYLIELHSGHLVKRYVMRKKPPGKLLQSAHAVEREFKVLHALGTHTLVPVPKVFCLCTDSSVIGTPFYVMEFMEGRIFLDPMLPGVEPNRRRALYHATANALASLHSADVDAIGLGDYGRRNNYCRRQVERWAKQYIASTGEGKSERNPKMLKLIDWLRENIPSEDSSGSTAGLVHGDFRMDNLVFHPIEDRVIGILDWELSTLGNQMCDVAYSSMLYVADFSHGKVKHNSGFEIANLPEGVPSIEEYLSDYCSAAGKPWPVAGWKFYVAFSLFRGASILAGVHSRYIMGNASGGKRAQDAGEKANDLIQIAWSFIERETVLSQNPPSVTRAKDSVYGIANDKKDQGLESGGRFVPNKKVKDLRDKLIKFIEERVYPMEQEFSKLAQSSMRWTVHPQEETLKEIAKKEGLWNLFIPLDSAARARKVLFEGRDDDEVTGSGFPNQLGAGLSNLEYGYLCEIMGRSVWAPQVFNCAAPDTGNMEVLLRYGNKEQLQEWLIPLLNGTIRSGFAMTEPQVASSDATNIECSIRREGDTYVINGKKWWTSGAMDPRCKVLILMGKTDFNAPIHKQQSMILVDINTPGVKILRPLTVFGFDDAPHGHAEISFENVRVPAKNILLGEGRGFEIAQGRLGPGRLHHCMRLIGAAERGMQLMVQRALQRRTFGKLIAQHGSFVSDLAKCRIELEQTRLLVFEAADQLDRFGNKTARGALAMAKVAAPNMALKVLDTAMQVHGAAGVSGDTVLAHLWATARTLRIADGPDEVHIGTIAKLELKRAKL</sequence>
<dbReference type="InterPro" id="IPR046373">
    <property type="entry name" value="Acyl-CoA_Oxase/DH_mid-dom_sf"/>
</dbReference>
<evidence type="ECO:0000256" key="17">
    <source>
        <dbReference type="ARBA" id="ARBA00048020"/>
    </source>
</evidence>
<comment type="function">
    <text evidence="15">Acyl-CoA dehydrogenase, that exhibits maximal activity towards saturated C22-CoA. Probably participates in beta-oxydation and energy production but could also play a role in the metabolism of specific fatty acids to control fatty acids composition of cellular lipids in brain.</text>
</comment>
<dbReference type="PANTHER" id="PTHR48083">
    <property type="entry name" value="MEDIUM-CHAIN SPECIFIC ACYL-COA DEHYDROGENASE, MITOCHONDRIAL-RELATED"/>
    <property type="match status" value="1"/>
</dbReference>
<evidence type="ECO:0000256" key="10">
    <source>
        <dbReference type="ARBA" id="ARBA00023002"/>
    </source>
</evidence>
<dbReference type="InterPro" id="IPR006091">
    <property type="entry name" value="Acyl-CoA_Oxase/DH_mid-dom"/>
</dbReference>
<dbReference type="InterPro" id="IPR050741">
    <property type="entry name" value="Acyl-CoA_dehydrogenase"/>
</dbReference>
<evidence type="ECO:0000313" key="26">
    <source>
        <dbReference type="EMBL" id="KAK1438414.1"/>
    </source>
</evidence>
<evidence type="ECO:0000256" key="21">
    <source>
        <dbReference type="ARBA" id="ARBA00049140"/>
    </source>
</evidence>
<evidence type="ECO:0000256" key="11">
    <source>
        <dbReference type="ARBA" id="ARBA00023098"/>
    </source>
</evidence>
<evidence type="ECO:0000256" key="2">
    <source>
        <dbReference type="ARBA" id="ARBA00004275"/>
    </source>
</evidence>
<dbReference type="GO" id="GO:0033539">
    <property type="term" value="P:fatty acid beta-oxidation using acyl-CoA dehydrogenase"/>
    <property type="evidence" value="ECO:0007669"/>
    <property type="project" value="TreeGrafter"/>
</dbReference>
<dbReference type="Proteomes" id="UP001229421">
    <property type="component" value="Unassembled WGS sequence"/>
</dbReference>
<dbReference type="InterPro" id="IPR002575">
    <property type="entry name" value="Aminoglycoside_PTrfase"/>
</dbReference>
<evidence type="ECO:0000256" key="19">
    <source>
        <dbReference type="ARBA" id="ARBA00048395"/>
    </source>
</evidence>
<evidence type="ECO:0000256" key="14">
    <source>
        <dbReference type="ARBA" id="ARBA00040622"/>
    </source>
</evidence>
<dbReference type="GO" id="GO:0050660">
    <property type="term" value="F:flavin adenine dinucleotide binding"/>
    <property type="evidence" value="ECO:0007669"/>
    <property type="project" value="InterPro"/>
</dbReference>
<evidence type="ECO:0000256" key="3">
    <source>
        <dbReference type="ARBA" id="ARBA00004325"/>
    </source>
</evidence>
<dbReference type="SUPFAM" id="SSF47203">
    <property type="entry name" value="Acyl-CoA dehydrogenase C-terminal domain-like"/>
    <property type="match status" value="1"/>
</dbReference>
<dbReference type="Gene3D" id="3.90.1200.10">
    <property type="match status" value="1"/>
</dbReference>
<proteinExistence type="inferred from homology"/>
<dbReference type="PANTHER" id="PTHR48083:SF13">
    <property type="entry name" value="ACYL-COA DEHYDROGENASE FAMILY MEMBER 11"/>
    <property type="match status" value="1"/>
</dbReference>
<comment type="pathway">
    <text evidence="4">Lipid metabolism; fatty acid beta-oxidation.</text>
</comment>
<evidence type="ECO:0000313" key="27">
    <source>
        <dbReference type="Proteomes" id="UP001229421"/>
    </source>
</evidence>
<keyword evidence="8" id="KW-0274">FAD</keyword>
<dbReference type="GO" id="GO:0003995">
    <property type="term" value="F:acyl-CoA dehydrogenase activity"/>
    <property type="evidence" value="ECO:0007669"/>
    <property type="project" value="TreeGrafter"/>
</dbReference>
<keyword evidence="12" id="KW-0472">Membrane</keyword>
<evidence type="ECO:0000259" key="25">
    <source>
        <dbReference type="Pfam" id="PF02771"/>
    </source>
</evidence>
<dbReference type="FunFam" id="2.40.110.10:FF:000002">
    <property type="entry name" value="Acyl-CoA dehydrogenase fadE12"/>
    <property type="match status" value="1"/>
</dbReference>
<dbReference type="GO" id="GO:0031966">
    <property type="term" value="C:mitochondrial membrane"/>
    <property type="evidence" value="ECO:0007669"/>
    <property type="project" value="UniProtKB-SubCell"/>
</dbReference>
<evidence type="ECO:0000259" key="23">
    <source>
        <dbReference type="Pfam" id="PF01636"/>
    </source>
</evidence>
<comment type="cofactor">
    <cofactor evidence="1">
        <name>FAD</name>
        <dbReference type="ChEBI" id="CHEBI:57692"/>
    </cofactor>
</comment>
<comment type="catalytic activity">
    <reaction evidence="18">
        <text>tetracosanoyl-CoA + oxidized [electron-transfer flavoprotein] + H(+) = (2E)-tetracosenoyl-CoA + reduced [electron-transfer flavoprotein]</text>
        <dbReference type="Rhea" id="RHEA:47232"/>
        <dbReference type="Rhea" id="RHEA-COMP:10685"/>
        <dbReference type="Rhea" id="RHEA-COMP:10686"/>
        <dbReference type="ChEBI" id="CHEBI:15378"/>
        <dbReference type="ChEBI" id="CHEBI:57692"/>
        <dbReference type="ChEBI" id="CHEBI:58307"/>
        <dbReference type="ChEBI" id="CHEBI:65052"/>
        <dbReference type="ChEBI" id="CHEBI:74693"/>
    </reaction>
    <physiologicalReaction direction="left-to-right" evidence="18">
        <dbReference type="Rhea" id="RHEA:47233"/>
    </physiologicalReaction>
</comment>
<dbReference type="SUPFAM" id="SSF56645">
    <property type="entry name" value="Acyl-CoA dehydrogenase NM domain-like"/>
    <property type="match status" value="1"/>
</dbReference>
<comment type="subcellular location">
    <subcellularLocation>
        <location evidence="3">Mitochondrion membrane</location>
    </subcellularLocation>
    <subcellularLocation>
        <location evidence="2">Peroxisome</location>
    </subcellularLocation>
</comment>
<evidence type="ECO:0000256" key="12">
    <source>
        <dbReference type="ARBA" id="ARBA00023136"/>
    </source>
</evidence>
<keyword evidence="7" id="KW-0285">Flavoprotein</keyword>
<dbReference type="SUPFAM" id="SSF56112">
    <property type="entry name" value="Protein kinase-like (PK-like)"/>
    <property type="match status" value="1"/>
</dbReference>
<evidence type="ECO:0000256" key="20">
    <source>
        <dbReference type="ARBA" id="ARBA00048399"/>
    </source>
</evidence>
<comment type="similarity">
    <text evidence="5">Belongs to the acyl-CoA dehydrogenase family.</text>
</comment>
<organism evidence="26 27">
    <name type="scientific">Tagetes erecta</name>
    <name type="common">African marigold</name>
    <dbReference type="NCBI Taxonomy" id="13708"/>
    <lineage>
        <taxon>Eukaryota</taxon>
        <taxon>Viridiplantae</taxon>
        <taxon>Streptophyta</taxon>
        <taxon>Embryophyta</taxon>
        <taxon>Tracheophyta</taxon>
        <taxon>Spermatophyta</taxon>
        <taxon>Magnoliopsida</taxon>
        <taxon>eudicotyledons</taxon>
        <taxon>Gunneridae</taxon>
        <taxon>Pentapetalae</taxon>
        <taxon>asterids</taxon>
        <taxon>campanulids</taxon>
        <taxon>Asterales</taxon>
        <taxon>Asteraceae</taxon>
        <taxon>Asteroideae</taxon>
        <taxon>Heliantheae alliance</taxon>
        <taxon>Tageteae</taxon>
        <taxon>Tagetes</taxon>
    </lineage>
</organism>
<dbReference type="Pfam" id="PF00441">
    <property type="entry name" value="Acyl-CoA_dh_1"/>
    <property type="match status" value="1"/>
</dbReference>
<dbReference type="GO" id="GO:0005777">
    <property type="term" value="C:peroxisome"/>
    <property type="evidence" value="ECO:0007669"/>
    <property type="project" value="UniProtKB-SubCell"/>
</dbReference>
<dbReference type="AlphaFoldDB" id="A0AAD8LCR9"/>
<dbReference type="Gene3D" id="2.40.110.10">
    <property type="entry name" value="Butyryl-CoA Dehydrogenase, subunit A, domain 2"/>
    <property type="match status" value="1"/>
</dbReference>
<dbReference type="InterPro" id="IPR011009">
    <property type="entry name" value="Kinase-like_dom_sf"/>
</dbReference>
<evidence type="ECO:0000256" key="5">
    <source>
        <dbReference type="ARBA" id="ARBA00009347"/>
    </source>
</evidence>
<evidence type="ECO:0000256" key="6">
    <source>
        <dbReference type="ARBA" id="ARBA00011738"/>
    </source>
</evidence>
<comment type="catalytic activity">
    <reaction evidence="16">
        <text>a 2,3-saturated acyl-CoA + oxidized [electron-transfer flavoprotein] + H(+) = a (2E)-enoyl-CoA + reduced [electron-transfer flavoprotein]</text>
        <dbReference type="Rhea" id="RHEA:44704"/>
        <dbReference type="Rhea" id="RHEA-COMP:10685"/>
        <dbReference type="Rhea" id="RHEA-COMP:10686"/>
        <dbReference type="ChEBI" id="CHEBI:15378"/>
        <dbReference type="ChEBI" id="CHEBI:57692"/>
        <dbReference type="ChEBI" id="CHEBI:58307"/>
        <dbReference type="ChEBI" id="CHEBI:58856"/>
        <dbReference type="ChEBI" id="CHEBI:65111"/>
    </reaction>
    <physiologicalReaction direction="left-to-right" evidence="16">
        <dbReference type="Rhea" id="RHEA:44705"/>
    </physiologicalReaction>
</comment>
<dbReference type="InterPro" id="IPR036250">
    <property type="entry name" value="AcylCo_DH-like_C"/>
</dbReference>
<comment type="catalytic activity">
    <reaction evidence="20">
        <text>hexacosanoyl-CoA + oxidized [electron-transfer flavoprotein] + H(+) = (2E)-hexacosenoyl-CoA + reduced [electron-transfer flavoprotein]</text>
        <dbReference type="Rhea" id="RHEA:48216"/>
        <dbReference type="Rhea" id="RHEA-COMP:10685"/>
        <dbReference type="Rhea" id="RHEA-COMP:10686"/>
        <dbReference type="ChEBI" id="CHEBI:15378"/>
        <dbReference type="ChEBI" id="CHEBI:57692"/>
        <dbReference type="ChEBI" id="CHEBI:58307"/>
        <dbReference type="ChEBI" id="CHEBI:64868"/>
        <dbReference type="ChEBI" id="CHEBI:74281"/>
    </reaction>
    <physiologicalReaction direction="left-to-right" evidence="20">
        <dbReference type="Rhea" id="RHEA:48217"/>
    </physiologicalReaction>
</comment>
<dbReference type="InterPro" id="IPR009075">
    <property type="entry name" value="AcylCo_DH/oxidase_C"/>
</dbReference>
<evidence type="ECO:0000256" key="1">
    <source>
        <dbReference type="ARBA" id="ARBA00001974"/>
    </source>
</evidence>
<feature type="domain" description="Acyl-CoA oxidase/dehydrogenase middle" evidence="24">
    <location>
        <begin position="722"/>
        <end position="823"/>
    </location>
</feature>
<evidence type="ECO:0000256" key="8">
    <source>
        <dbReference type="ARBA" id="ARBA00022827"/>
    </source>
</evidence>
<keyword evidence="11" id="KW-0443">Lipid metabolism</keyword>
<keyword evidence="9" id="KW-0276">Fatty acid metabolism</keyword>
<evidence type="ECO:0000256" key="16">
    <source>
        <dbReference type="ARBA" id="ARBA00047443"/>
    </source>
</evidence>
<dbReference type="Pfam" id="PF02770">
    <property type="entry name" value="Acyl-CoA_dh_M"/>
    <property type="match status" value="1"/>
</dbReference>
<gene>
    <name evidence="26" type="ORF">QVD17_04223</name>
</gene>
<keyword evidence="27" id="KW-1185">Reference proteome</keyword>
<evidence type="ECO:0000256" key="7">
    <source>
        <dbReference type="ARBA" id="ARBA00022630"/>
    </source>
</evidence>
<comment type="subunit">
    <text evidence="6">Homodimer.</text>
</comment>